<feature type="transmembrane region" description="Helical" evidence="1">
    <location>
        <begin position="62"/>
        <end position="83"/>
    </location>
</feature>
<comment type="caution">
    <text evidence="2">The sequence shown here is derived from an EMBL/GenBank/DDBJ whole genome shotgun (WGS) entry which is preliminary data.</text>
</comment>
<proteinExistence type="predicted"/>
<feature type="transmembrane region" description="Helical" evidence="1">
    <location>
        <begin position="6"/>
        <end position="25"/>
    </location>
</feature>
<feature type="transmembrane region" description="Helical" evidence="1">
    <location>
        <begin position="37"/>
        <end position="56"/>
    </location>
</feature>
<evidence type="ECO:0000313" key="2">
    <source>
        <dbReference type="EMBL" id="PZO91122.1"/>
    </source>
</evidence>
<evidence type="ECO:0000256" key="1">
    <source>
        <dbReference type="SAM" id="Phobius"/>
    </source>
</evidence>
<gene>
    <name evidence="2" type="ORF">DI623_04265</name>
</gene>
<name>A0A2W5ACX0_9SPHN</name>
<evidence type="ECO:0000313" key="3">
    <source>
        <dbReference type="Proteomes" id="UP000249066"/>
    </source>
</evidence>
<organism evidence="2 3">
    <name type="scientific">Sphingomonas sanxanigenens</name>
    <dbReference type="NCBI Taxonomy" id="397260"/>
    <lineage>
        <taxon>Bacteria</taxon>
        <taxon>Pseudomonadati</taxon>
        <taxon>Pseudomonadota</taxon>
        <taxon>Alphaproteobacteria</taxon>
        <taxon>Sphingomonadales</taxon>
        <taxon>Sphingomonadaceae</taxon>
        <taxon>Sphingomonas</taxon>
    </lineage>
</organism>
<protein>
    <submittedName>
        <fullName evidence="2">Uncharacterized protein</fullName>
    </submittedName>
</protein>
<dbReference type="AlphaFoldDB" id="A0A2W5ACX0"/>
<keyword evidence="1" id="KW-0472">Membrane</keyword>
<dbReference type="Proteomes" id="UP000249066">
    <property type="component" value="Unassembled WGS sequence"/>
</dbReference>
<accession>A0A2W5ACX0</accession>
<keyword evidence="1" id="KW-0812">Transmembrane</keyword>
<keyword evidence="1" id="KW-1133">Transmembrane helix</keyword>
<sequence length="89" mass="9328">MKVAVAIAILYAMLCICALLLALPATQDLIGMERDPLGGIFAVLLAMPWVLLFGRLGDAAGVVAIILAMLLNLAIILGIGRIFSHGKGR</sequence>
<dbReference type="EMBL" id="QFNN01000014">
    <property type="protein sequence ID" value="PZO91122.1"/>
    <property type="molecule type" value="Genomic_DNA"/>
</dbReference>
<reference evidence="2 3" key="1">
    <citation type="submission" date="2017-08" db="EMBL/GenBank/DDBJ databases">
        <title>Infants hospitalized years apart are colonized by the same room-sourced microbial strains.</title>
        <authorList>
            <person name="Brooks B."/>
            <person name="Olm M.R."/>
            <person name="Firek B.A."/>
            <person name="Baker R."/>
            <person name="Thomas B.C."/>
            <person name="Morowitz M.J."/>
            <person name="Banfield J.F."/>
        </authorList>
    </citation>
    <scope>NUCLEOTIDE SEQUENCE [LARGE SCALE GENOMIC DNA]</scope>
    <source>
        <strain evidence="2">S2_018_000_R2_101</strain>
    </source>
</reference>